<gene>
    <name evidence="2" type="ORF">HYDPIDRAFT_34563</name>
</gene>
<dbReference type="HOGENOM" id="CLU_050405_2_0_1"/>
<evidence type="ECO:0000313" key="3">
    <source>
        <dbReference type="Proteomes" id="UP000053820"/>
    </source>
</evidence>
<dbReference type="InterPro" id="IPR025662">
    <property type="entry name" value="Sigma_54_int_dom_ATP-bd_1"/>
</dbReference>
<dbReference type="GO" id="GO:0005525">
    <property type="term" value="F:GTP binding"/>
    <property type="evidence" value="ECO:0007669"/>
    <property type="project" value="InterPro"/>
</dbReference>
<dbReference type="CDD" id="cd00882">
    <property type="entry name" value="Ras_like_GTPase"/>
    <property type="match status" value="1"/>
</dbReference>
<keyword evidence="3" id="KW-1185">Reference proteome</keyword>
<dbReference type="AlphaFoldDB" id="A0A0C9W5V1"/>
<dbReference type="InterPro" id="IPR006073">
    <property type="entry name" value="GTP-bd"/>
</dbReference>
<dbReference type="Proteomes" id="UP000053820">
    <property type="component" value="Unassembled WGS sequence"/>
</dbReference>
<dbReference type="PROSITE" id="PS00675">
    <property type="entry name" value="SIGMA54_INTERACT_1"/>
    <property type="match status" value="1"/>
</dbReference>
<dbReference type="PRINTS" id="PR00449">
    <property type="entry name" value="RASTRNSFRMNG"/>
</dbReference>
<evidence type="ECO:0000313" key="2">
    <source>
        <dbReference type="EMBL" id="KIJ58036.1"/>
    </source>
</evidence>
<dbReference type="OrthoDB" id="3598281at2759"/>
<dbReference type="InterPro" id="IPR027417">
    <property type="entry name" value="P-loop_NTPase"/>
</dbReference>
<reference evidence="2 3" key="1">
    <citation type="submission" date="2014-04" db="EMBL/GenBank/DDBJ databases">
        <title>Evolutionary Origins and Diversification of the Mycorrhizal Mutualists.</title>
        <authorList>
            <consortium name="DOE Joint Genome Institute"/>
            <consortium name="Mycorrhizal Genomics Consortium"/>
            <person name="Kohler A."/>
            <person name="Kuo A."/>
            <person name="Nagy L.G."/>
            <person name="Floudas D."/>
            <person name="Copeland A."/>
            <person name="Barry K.W."/>
            <person name="Cichocki N."/>
            <person name="Veneault-Fourrey C."/>
            <person name="LaButti K."/>
            <person name="Lindquist E.A."/>
            <person name="Lipzen A."/>
            <person name="Lundell T."/>
            <person name="Morin E."/>
            <person name="Murat C."/>
            <person name="Riley R."/>
            <person name="Ohm R."/>
            <person name="Sun H."/>
            <person name="Tunlid A."/>
            <person name="Henrissat B."/>
            <person name="Grigoriev I.V."/>
            <person name="Hibbett D.S."/>
            <person name="Martin F."/>
        </authorList>
    </citation>
    <scope>NUCLEOTIDE SEQUENCE [LARGE SCALE GENOMIC DNA]</scope>
    <source>
        <strain evidence="2 3">MD-312</strain>
    </source>
</reference>
<name>A0A0C9W5V1_9AGAM</name>
<protein>
    <recommendedName>
        <fullName evidence="1">G domain-containing protein</fullName>
    </recommendedName>
</protein>
<proteinExistence type="predicted"/>
<dbReference type="Gene3D" id="3.40.50.300">
    <property type="entry name" value="P-loop containing nucleotide triphosphate hydrolases"/>
    <property type="match status" value="1"/>
</dbReference>
<dbReference type="Pfam" id="PF01926">
    <property type="entry name" value="MMR_HSR1"/>
    <property type="match status" value="1"/>
</dbReference>
<sequence>MTGQTSPAKHDVDVLLVGQTGVGKSTLINMICGFEEGSEGSAKVTNDVRPCTEVATSYITPLSREGKNLRYRLWDTRGLNEASDDPSIMTKAINFFCALFGVVSACERDLRAVCDEHTGRDGEKAAPLLIWCIHISKVGVPVHWEQFRKVYVDYCREKVRPVVVVTNVTPGRPSAKSQSQTELGWEERCRKQLQQLGIGFGNVPLQGVRKYRDTSTPEYKADCQAVRDFIVSHHSSN</sequence>
<feature type="domain" description="G" evidence="1">
    <location>
        <begin position="14"/>
        <end position="86"/>
    </location>
</feature>
<dbReference type="SUPFAM" id="SSF52540">
    <property type="entry name" value="P-loop containing nucleoside triphosphate hydrolases"/>
    <property type="match status" value="1"/>
</dbReference>
<organism evidence="2 3">
    <name type="scientific">Hydnomerulius pinastri MD-312</name>
    <dbReference type="NCBI Taxonomy" id="994086"/>
    <lineage>
        <taxon>Eukaryota</taxon>
        <taxon>Fungi</taxon>
        <taxon>Dikarya</taxon>
        <taxon>Basidiomycota</taxon>
        <taxon>Agaricomycotina</taxon>
        <taxon>Agaricomycetes</taxon>
        <taxon>Agaricomycetidae</taxon>
        <taxon>Boletales</taxon>
        <taxon>Boletales incertae sedis</taxon>
        <taxon>Leucogyrophana</taxon>
    </lineage>
</organism>
<evidence type="ECO:0000259" key="1">
    <source>
        <dbReference type="Pfam" id="PF01926"/>
    </source>
</evidence>
<accession>A0A0C9W5V1</accession>
<dbReference type="EMBL" id="KN840008">
    <property type="protein sequence ID" value="KIJ58036.1"/>
    <property type="molecule type" value="Genomic_DNA"/>
</dbReference>